<name>A0A3B0YU98_9ZZZZ</name>
<dbReference type="InterPro" id="IPR000847">
    <property type="entry name" value="LysR_HTH_N"/>
</dbReference>
<feature type="domain" description="HTH lysR-type" evidence="5">
    <location>
        <begin position="4"/>
        <end position="61"/>
    </location>
</feature>
<dbReference type="InterPro" id="IPR036390">
    <property type="entry name" value="WH_DNA-bd_sf"/>
</dbReference>
<reference evidence="6" key="1">
    <citation type="submission" date="2018-06" db="EMBL/GenBank/DDBJ databases">
        <authorList>
            <person name="Zhirakovskaya E."/>
        </authorList>
    </citation>
    <scope>NUCLEOTIDE SEQUENCE</scope>
</reference>
<protein>
    <submittedName>
        <fullName evidence="6">Transcriptional regulator, LysR family</fullName>
    </submittedName>
</protein>
<evidence type="ECO:0000256" key="3">
    <source>
        <dbReference type="ARBA" id="ARBA00023125"/>
    </source>
</evidence>
<accession>A0A3B0YU98</accession>
<dbReference type="PANTHER" id="PTHR30537">
    <property type="entry name" value="HTH-TYPE TRANSCRIPTIONAL REGULATOR"/>
    <property type="match status" value="1"/>
</dbReference>
<dbReference type="GO" id="GO:0043565">
    <property type="term" value="F:sequence-specific DNA binding"/>
    <property type="evidence" value="ECO:0007669"/>
    <property type="project" value="TreeGrafter"/>
</dbReference>
<dbReference type="InterPro" id="IPR005119">
    <property type="entry name" value="LysR_subst-bd"/>
</dbReference>
<dbReference type="AlphaFoldDB" id="A0A3B0YU98"/>
<dbReference type="SUPFAM" id="SSF53850">
    <property type="entry name" value="Periplasmic binding protein-like II"/>
    <property type="match status" value="1"/>
</dbReference>
<dbReference type="InterPro" id="IPR058163">
    <property type="entry name" value="LysR-type_TF_proteobact-type"/>
</dbReference>
<dbReference type="InterPro" id="IPR036388">
    <property type="entry name" value="WH-like_DNA-bd_sf"/>
</dbReference>
<dbReference type="Pfam" id="PF03466">
    <property type="entry name" value="LysR_substrate"/>
    <property type="match status" value="1"/>
</dbReference>
<dbReference type="Gene3D" id="1.10.10.10">
    <property type="entry name" value="Winged helix-like DNA-binding domain superfamily/Winged helix DNA-binding domain"/>
    <property type="match status" value="1"/>
</dbReference>
<evidence type="ECO:0000259" key="5">
    <source>
        <dbReference type="PROSITE" id="PS50931"/>
    </source>
</evidence>
<proteinExistence type="inferred from homology"/>
<comment type="similarity">
    <text evidence="1">Belongs to the LysR transcriptional regulatory family.</text>
</comment>
<keyword evidence="3" id="KW-0238">DNA-binding</keyword>
<evidence type="ECO:0000256" key="2">
    <source>
        <dbReference type="ARBA" id="ARBA00023015"/>
    </source>
</evidence>
<gene>
    <name evidence="6" type="ORF">MNBD_GAMMA13-1435</name>
</gene>
<evidence type="ECO:0000313" key="6">
    <source>
        <dbReference type="EMBL" id="VAW77889.1"/>
    </source>
</evidence>
<dbReference type="Gene3D" id="3.40.190.290">
    <property type="match status" value="1"/>
</dbReference>
<dbReference type="GO" id="GO:0003700">
    <property type="term" value="F:DNA-binding transcription factor activity"/>
    <property type="evidence" value="ECO:0007669"/>
    <property type="project" value="InterPro"/>
</dbReference>
<dbReference type="SUPFAM" id="SSF46785">
    <property type="entry name" value="Winged helix' DNA-binding domain"/>
    <property type="match status" value="1"/>
</dbReference>
<keyword evidence="2" id="KW-0805">Transcription regulation</keyword>
<keyword evidence="4" id="KW-0804">Transcription</keyword>
<dbReference type="PRINTS" id="PR00039">
    <property type="entry name" value="HTHLYSR"/>
</dbReference>
<organism evidence="6">
    <name type="scientific">hydrothermal vent metagenome</name>
    <dbReference type="NCBI Taxonomy" id="652676"/>
    <lineage>
        <taxon>unclassified sequences</taxon>
        <taxon>metagenomes</taxon>
        <taxon>ecological metagenomes</taxon>
    </lineage>
</organism>
<sequence length="296" mass="32138">MNGINWDGFRYFVAAAETGSLSAAAKVLDSNQPTVGRYIDTLESELGLKLFQRHAKGLTLTQEGAYILDQSLSMRSLVLKSQRSVQGSEQEVSGTVKIAVPEGLCHEVLLTGLPNFYDQYPGICLVLNVSTTTASLTSGDADVAIRLFRPDDANLVVKHLGDMPMGLYASSGYCKVNKMPENTDELKSHRIIAYGGGLAGLSENQWLAKHSSPSHCVLRSDSTVTRLKATLMGVGISIQPHIFSTTNNSLCRLIEAAQIPGHKIWLVYHNDLRDTGRVRAVVDFVSSGIESALSRE</sequence>
<evidence type="ECO:0000256" key="1">
    <source>
        <dbReference type="ARBA" id="ARBA00009437"/>
    </source>
</evidence>
<dbReference type="PANTHER" id="PTHR30537:SF3">
    <property type="entry name" value="TRANSCRIPTIONAL REGULATORY PROTEIN"/>
    <property type="match status" value="1"/>
</dbReference>
<dbReference type="EMBL" id="UOFK01000133">
    <property type="protein sequence ID" value="VAW77889.1"/>
    <property type="molecule type" value="Genomic_DNA"/>
</dbReference>
<evidence type="ECO:0000256" key="4">
    <source>
        <dbReference type="ARBA" id="ARBA00023163"/>
    </source>
</evidence>
<dbReference type="PROSITE" id="PS50931">
    <property type="entry name" value="HTH_LYSR"/>
    <property type="match status" value="1"/>
</dbReference>
<dbReference type="Pfam" id="PF00126">
    <property type="entry name" value="HTH_1"/>
    <property type="match status" value="1"/>
</dbReference>
<dbReference type="GO" id="GO:0006351">
    <property type="term" value="P:DNA-templated transcription"/>
    <property type="evidence" value="ECO:0007669"/>
    <property type="project" value="TreeGrafter"/>
</dbReference>